<dbReference type="Proteomes" id="UP000176938">
    <property type="component" value="Unassembled WGS sequence"/>
</dbReference>
<dbReference type="GO" id="GO:0043565">
    <property type="term" value="F:sequence-specific DNA binding"/>
    <property type="evidence" value="ECO:0007669"/>
    <property type="project" value="InterPro"/>
</dbReference>
<evidence type="ECO:0000256" key="6">
    <source>
        <dbReference type="ARBA" id="ARBA00023163"/>
    </source>
</evidence>
<dbReference type="InterPro" id="IPR025662">
    <property type="entry name" value="Sigma_54_int_dom_ATP-bd_1"/>
</dbReference>
<sequence length="459" mass="52196">MKKSKKIGSILVVDDEKSMRDSMNMLLRDNYNVHMAKSGKEAIKSVKNHNIDLVLLDIRLPEIDGIEVLKIIKGIDDSIEVIMVTAVILVKQAVEAIRMGAYDYITKPFDIDALQDQVSKAFEKRALQQENILLRKMIEKDYQFEKIVGKSKEIREVFKVIDDVARSNASVLLTGESGTGKELVARAIHNRSPRKDKLLVAINCAAIPENLLESELFGHERGSFTGATERQIGKFEIANGGTLFMDEIGSMPMAMQAKLLRVIQEKEIERIGAGHCTSIDVRIISATNSNLQAAIKKYKFREDLFYRLNVIPIHLPPLRERREDIPLLANHFLHKYNREFGKKIKNIKKEAMDLMAIYDWPGNIRELENLIERLSVLCKDKYIDANRLPSEIKGAFGARAVTRDASLFEAVQKFEAEFIRTALRQTSGRKGKTAQLLGIHRNTLINLERKFGLKQKRLN</sequence>
<dbReference type="InterPro" id="IPR025943">
    <property type="entry name" value="Sigma_54_int_dom_ATP-bd_2"/>
</dbReference>
<feature type="domain" description="Sigma-54 factor interaction" evidence="8">
    <location>
        <begin position="147"/>
        <end position="376"/>
    </location>
</feature>
<evidence type="ECO:0000256" key="1">
    <source>
        <dbReference type="ARBA" id="ARBA00022741"/>
    </source>
</evidence>
<dbReference type="SMART" id="SM00448">
    <property type="entry name" value="REC"/>
    <property type="match status" value="1"/>
</dbReference>
<dbReference type="PRINTS" id="PR01590">
    <property type="entry name" value="HTHFIS"/>
</dbReference>
<feature type="modified residue" description="4-aspartylphosphate" evidence="7">
    <location>
        <position position="57"/>
    </location>
</feature>
<organism evidence="10 11">
    <name type="scientific">candidate division WOR-1 bacterium RIFCSPLOWO2_02_FULL_46_20</name>
    <dbReference type="NCBI Taxonomy" id="1802567"/>
    <lineage>
        <taxon>Bacteria</taxon>
        <taxon>Bacillati</taxon>
        <taxon>Saganbacteria</taxon>
    </lineage>
</organism>
<comment type="caution">
    <text evidence="10">The sequence shown here is derived from an EMBL/GenBank/DDBJ whole genome shotgun (WGS) entry which is preliminary data.</text>
</comment>
<evidence type="ECO:0000259" key="9">
    <source>
        <dbReference type="PROSITE" id="PS50110"/>
    </source>
</evidence>
<dbReference type="FunFam" id="3.40.50.300:FF:000006">
    <property type="entry name" value="DNA-binding transcriptional regulator NtrC"/>
    <property type="match status" value="1"/>
</dbReference>
<reference evidence="10 11" key="1">
    <citation type="journal article" date="2016" name="Nat. Commun.">
        <title>Thousands of microbial genomes shed light on interconnected biogeochemical processes in an aquifer system.</title>
        <authorList>
            <person name="Anantharaman K."/>
            <person name="Brown C.T."/>
            <person name="Hug L.A."/>
            <person name="Sharon I."/>
            <person name="Castelle C.J."/>
            <person name="Probst A.J."/>
            <person name="Thomas B.C."/>
            <person name="Singh A."/>
            <person name="Wilkins M.J."/>
            <person name="Karaoz U."/>
            <person name="Brodie E.L."/>
            <person name="Williams K.H."/>
            <person name="Hubbard S.S."/>
            <person name="Banfield J.F."/>
        </authorList>
    </citation>
    <scope>NUCLEOTIDE SEQUENCE [LARGE SCALE GENOMIC DNA]</scope>
</reference>
<evidence type="ECO:0008006" key="12">
    <source>
        <dbReference type="Google" id="ProtNLM"/>
    </source>
</evidence>
<dbReference type="GO" id="GO:0000160">
    <property type="term" value="P:phosphorelay signal transduction system"/>
    <property type="evidence" value="ECO:0007669"/>
    <property type="project" value="InterPro"/>
</dbReference>
<dbReference type="InterPro" id="IPR025944">
    <property type="entry name" value="Sigma_54_int_dom_CS"/>
</dbReference>
<keyword evidence="1" id="KW-0547">Nucleotide-binding</keyword>
<dbReference type="Pfam" id="PF00158">
    <property type="entry name" value="Sigma54_activat"/>
    <property type="match status" value="1"/>
</dbReference>
<dbReference type="SUPFAM" id="SSF52540">
    <property type="entry name" value="P-loop containing nucleoside triphosphate hydrolases"/>
    <property type="match status" value="1"/>
</dbReference>
<dbReference type="Gene3D" id="1.10.8.60">
    <property type="match status" value="1"/>
</dbReference>
<evidence type="ECO:0000256" key="2">
    <source>
        <dbReference type="ARBA" id="ARBA00022840"/>
    </source>
</evidence>
<keyword evidence="7" id="KW-0597">Phosphoprotein</keyword>
<dbReference type="CDD" id="cd00009">
    <property type="entry name" value="AAA"/>
    <property type="match status" value="1"/>
</dbReference>
<evidence type="ECO:0000256" key="7">
    <source>
        <dbReference type="PROSITE-ProRule" id="PRU00169"/>
    </source>
</evidence>
<keyword evidence="4" id="KW-0238">DNA-binding</keyword>
<dbReference type="SUPFAM" id="SSF52172">
    <property type="entry name" value="CheY-like"/>
    <property type="match status" value="1"/>
</dbReference>
<accession>A0A1F4RBB4</accession>
<dbReference type="Gene3D" id="1.10.10.60">
    <property type="entry name" value="Homeodomain-like"/>
    <property type="match status" value="1"/>
</dbReference>
<keyword evidence="6" id="KW-0804">Transcription</keyword>
<dbReference type="InterPro" id="IPR001789">
    <property type="entry name" value="Sig_transdc_resp-reg_receiver"/>
</dbReference>
<dbReference type="InterPro" id="IPR002197">
    <property type="entry name" value="HTH_Fis"/>
</dbReference>
<dbReference type="InterPro" id="IPR003593">
    <property type="entry name" value="AAA+_ATPase"/>
</dbReference>
<evidence type="ECO:0000313" key="11">
    <source>
        <dbReference type="Proteomes" id="UP000176938"/>
    </source>
</evidence>
<dbReference type="InterPro" id="IPR002078">
    <property type="entry name" value="Sigma_54_int"/>
</dbReference>
<evidence type="ECO:0000256" key="4">
    <source>
        <dbReference type="ARBA" id="ARBA00023125"/>
    </source>
</evidence>
<name>A0A1F4RBB4_UNCSA</name>
<dbReference type="PROSITE" id="PS50110">
    <property type="entry name" value="RESPONSE_REGULATORY"/>
    <property type="match status" value="1"/>
</dbReference>
<evidence type="ECO:0000256" key="3">
    <source>
        <dbReference type="ARBA" id="ARBA00023015"/>
    </source>
</evidence>
<dbReference type="GO" id="GO:0005524">
    <property type="term" value="F:ATP binding"/>
    <property type="evidence" value="ECO:0007669"/>
    <property type="project" value="UniProtKB-KW"/>
</dbReference>
<evidence type="ECO:0000259" key="8">
    <source>
        <dbReference type="PROSITE" id="PS50045"/>
    </source>
</evidence>
<dbReference type="PANTHER" id="PTHR32071">
    <property type="entry name" value="TRANSCRIPTIONAL REGULATORY PROTEIN"/>
    <property type="match status" value="1"/>
</dbReference>
<keyword evidence="5" id="KW-0010">Activator</keyword>
<feature type="domain" description="Response regulatory" evidence="9">
    <location>
        <begin position="9"/>
        <end position="122"/>
    </location>
</feature>
<keyword evidence="2" id="KW-0067">ATP-binding</keyword>
<dbReference type="GO" id="GO:0006355">
    <property type="term" value="P:regulation of DNA-templated transcription"/>
    <property type="evidence" value="ECO:0007669"/>
    <property type="project" value="InterPro"/>
</dbReference>
<dbReference type="FunFam" id="1.10.8.60:FF:000014">
    <property type="entry name" value="DNA-binding transcriptional regulator NtrC"/>
    <property type="match status" value="1"/>
</dbReference>
<evidence type="ECO:0000313" key="10">
    <source>
        <dbReference type="EMBL" id="OGC05458.1"/>
    </source>
</evidence>
<dbReference type="PROSITE" id="PS00688">
    <property type="entry name" value="SIGMA54_INTERACT_3"/>
    <property type="match status" value="1"/>
</dbReference>
<dbReference type="InterPro" id="IPR027417">
    <property type="entry name" value="P-loop_NTPase"/>
</dbReference>
<dbReference type="AlphaFoldDB" id="A0A1F4RBB4"/>
<dbReference type="Pfam" id="PF00072">
    <property type="entry name" value="Response_reg"/>
    <property type="match status" value="1"/>
</dbReference>
<dbReference type="PROSITE" id="PS50045">
    <property type="entry name" value="SIGMA54_INTERACT_4"/>
    <property type="match status" value="1"/>
</dbReference>
<dbReference type="Gene3D" id="3.40.50.300">
    <property type="entry name" value="P-loop containing nucleotide triphosphate hydrolases"/>
    <property type="match status" value="1"/>
</dbReference>
<dbReference type="SMART" id="SM00382">
    <property type="entry name" value="AAA"/>
    <property type="match status" value="1"/>
</dbReference>
<evidence type="ECO:0000256" key="5">
    <source>
        <dbReference type="ARBA" id="ARBA00023159"/>
    </source>
</evidence>
<dbReference type="Pfam" id="PF25601">
    <property type="entry name" value="AAA_lid_14"/>
    <property type="match status" value="1"/>
</dbReference>
<dbReference type="PROSITE" id="PS00675">
    <property type="entry name" value="SIGMA54_INTERACT_1"/>
    <property type="match status" value="1"/>
</dbReference>
<dbReference type="Gene3D" id="3.40.50.2300">
    <property type="match status" value="1"/>
</dbReference>
<keyword evidence="3" id="KW-0805">Transcription regulation</keyword>
<dbReference type="EMBL" id="METP01000040">
    <property type="protein sequence ID" value="OGC05458.1"/>
    <property type="molecule type" value="Genomic_DNA"/>
</dbReference>
<dbReference type="InterPro" id="IPR011006">
    <property type="entry name" value="CheY-like_superfamily"/>
</dbReference>
<dbReference type="InterPro" id="IPR058031">
    <property type="entry name" value="AAA_lid_NorR"/>
</dbReference>
<dbReference type="PROSITE" id="PS00676">
    <property type="entry name" value="SIGMA54_INTERACT_2"/>
    <property type="match status" value="1"/>
</dbReference>
<dbReference type="InterPro" id="IPR009057">
    <property type="entry name" value="Homeodomain-like_sf"/>
</dbReference>
<dbReference type="SUPFAM" id="SSF46689">
    <property type="entry name" value="Homeodomain-like"/>
    <property type="match status" value="1"/>
</dbReference>
<proteinExistence type="predicted"/>
<protein>
    <recommendedName>
        <fullName evidence="12">Fis family transcriptional regulator</fullName>
    </recommendedName>
</protein>
<gene>
    <name evidence="10" type="ORF">A3H38_05685</name>
</gene>
<dbReference type="Pfam" id="PF02954">
    <property type="entry name" value="HTH_8"/>
    <property type="match status" value="1"/>
</dbReference>